<gene>
    <name evidence="1" type="ORF">ACFPFM_17145</name>
</gene>
<evidence type="ECO:0008006" key="3">
    <source>
        <dbReference type="Google" id="ProtNLM"/>
    </source>
</evidence>
<name>A0ABV9XYL5_9PSEU</name>
<evidence type="ECO:0000313" key="1">
    <source>
        <dbReference type="EMBL" id="MFC5055478.1"/>
    </source>
</evidence>
<dbReference type="EMBL" id="JBHSJB010000014">
    <property type="protein sequence ID" value="MFC5055478.1"/>
    <property type="molecule type" value="Genomic_DNA"/>
</dbReference>
<dbReference type="Proteomes" id="UP001595833">
    <property type="component" value="Unassembled WGS sequence"/>
</dbReference>
<comment type="caution">
    <text evidence="1">The sequence shown here is derived from an EMBL/GenBank/DDBJ whole genome shotgun (WGS) entry which is preliminary data.</text>
</comment>
<sequence>MALARHKVVVSVADDGLADLPAVVSALRDAGMEVDDVMESLGVVTGSVPGPAATGATGALGAVPGVASVEVDREVGLPPGE</sequence>
<proteinExistence type="predicted"/>
<organism evidence="1 2">
    <name type="scientific">Saccharothrix xinjiangensis</name>
    <dbReference type="NCBI Taxonomy" id="204798"/>
    <lineage>
        <taxon>Bacteria</taxon>
        <taxon>Bacillati</taxon>
        <taxon>Actinomycetota</taxon>
        <taxon>Actinomycetes</taxon>
        <taxon>Pseudonocardiales</taxon>
        <taxon>Pseudonocardiaceae</taxon>
        <taxon>Saccharothrix</taxon>
    </lineage>
</organism>
<keyword evidence="2" id="KW-1185">Reference proteome</keyword>
<reference evidence="2" key="1">
    <citation type="journal article" date="2019" name="Int. J. Syst. Evol. Microbiol.">
        <title>The Global Catalogue of Microorganisms (GCM) 10K type strain sequencing project: providing services to taxonomists for standard genome sequencing and annotation.</title>
        <authorList>
            <consortium name="The Broad Institute Genomics Platform"/>
            <consortium name="The Broad Institute Genome Sequencing Center for Infectious Disease"/>
            <person name="Wu L."/>
            <person name="Ma J."/>
        </authorList>
    </citation>
    <scope>NUCLEOTIDE SEQUENCE [LARGE SCALE GENOMIC DNA]</scope>
    <source>
        <strain evidence="2">KCTC 12848</strain>
    </source>
</reference>
<protein>
    <recommendedName>
        <fullName evidence="3">Ketohydroxyglutarate aldolase</fullName>
    </recommendedName>
</protein>
<evidence type="ECO:0000313" key="2">
    <source>
        <dbReference type="Proteomes" id="UP001595833"/>
    </source>
</evidence>
<accession>A0ABV9XYL5</accession>
<dbReference type="RefSeq" id="WP_344038175.1">
    <property type="nucleotide sequence ID" value="NZ_BAAAKE010000010.1"/>
</dbReference>